<protein>
    <submittedName>
        <fullName evidence="1">Uncharacterized protein</fullName>
    </submittedName>
</protein>
<evidence type="ECO:0000313" key="1">
    <source>
        <dbReference type="EMBL" id="EEG27084.1"/>
    </source>
</evidence>
<comment type="caution">
    <text evidence="1">The sequence shown here is derived from an EMBL/GenBank/DDBJ whole genome shotgun (WGS) entry which is preliminary data.</text>
</comment>
<dbReference type="AlphaFoldDB" id="C0E3F0"/>
<dbReference type="HOGENOM" id="CLU_3232377_0_0_11"/>
<dbReference type="Proteomes" id="UP000006247">
    <property type="component" value="Unassembled WGS sequence"/>
</dbReference>
<dbReference type="EMBL" id="ACEB01000021">
    <property type="protein sequence ID" value="EEG27084.1"/>
    <property type="molecule type" value="Genomic_DNA"/>
</dbReference>
<evidence type="ECO:0000313" key="2">
    <source>
        <dbReference type="Proteomes" id="UP000006247"/>
    </source>
</evidence>
<name>C0E3F0_9CORY</name>
<proteinExistence type="predicted"/>
<gene>
    <name evidence="1" type="ORF">CORMATOL_01513</name>
</gene>
<organism evidence="1 2">
    <name type="scientific">Corynebacterium matruchotii ATCC 33806</name>
    <dbReference type="NCBI Taxonomy" id="566549"/>
    <lineage>
        <taxon>Bacteria</taxon>
        <taxon>Bacillati</taxon>
        <taxon>Actinomycetota</taxon>
        <taxon>Actinomycetes</taxon>
        <taxon>Mycobacteriales</taxon>
        <taxon>Corynebacteriaceae</taxon>
        <taxon>Corynebacterium</taxon>
    </lineage>
</organism>
<sequence length="43" mass="5417">MRHDFPAHIFIFVLIYYRLQSFYLRSILIFNFHIDIMFYIKSS</sequence>
<accession>C0E3F0</accession>
<reference evidence="1 2" key="1">
    <citation type="submission" date="2009-01" db="EMBL/GenBank/DDBJ databases">
        <authorList>
            <person name="Fulton L."/>
            <person name="Clifton S."/>
            <person name="Chinwalla A.T."/>
            <person name="Mitreva M."/>
            <person name="Sodergren E."/>
            <person name="Weinstock G."/>
            <person name="Clifton S."/>
            <person name="Dooling D.J."/>
            <person name="Fulton B."/>
            <person name="Minx P."/>
            <person name="Pepin K.H."/>
            <person name="Johnson M."/>
            <person name="Bhonagiri V."/>
            <person name="Nash W.E."/>
            <person name="Mardis E.R."/>
            <person name="Wilson R.K."/>
        </authorList>
    </citation>
    <scope>NUCLEOTIDE SEQUENCE [LARGE SCALE GENOMIC DNA]</scope>
    <source>
        <strain evidence="1 2">ATCC 33806</strain>
    </source>
</reference>